<dbReference type="SUPFAM" id="SSF55486">
    <property type="entry name" value="Metalloproteases ('zincins'), catalytic domain"/>
    <property type="match status" value="1"/>
</dbReference>
<dbReference type="Pfam" id="PF01433">
    <property type="entry name" value="Peptidase_M1"/>
    <property type="match status" value="1"/>
</dbReference>
<dbReference type="EMBL" id="JBHUFD010000006">
    <property type="protein sequence ID" value="MFD1874389.1"/>
    <property type="molecule type" value="Genomic_DNA"/>
</dbReference>
<name>A0ABW4QYC7_9BACT</name>
<dbReference type="GO" id="GO:0004177">
    <property type="term" value="F:aminopeptidase activity"/>
    <property type="evidence" value="ECO:0007669"/>
    <property type="project" value="UniProtKB-KW"/>
</dbReference>
<feature type="chain" id="PRO_5047030457" evidence="2">
    <location>
        <begin position="25"/>
        <end position="634"/>
    </location>
</feature>
<keyword evidence="4" id="KW-0031">Aminopeptidase</keyword>
<evidence type="ECO:0000313" key="4">
    <source>
        <dbReference type="EMBL" id="MFD1874389.1"/>
    </source>
</evidence>
<proteinExistence type="predicted"/>
<protein>
    <submittedName>
        <fullName evidence="4">M1 family metallopeptidase</fullName>
        <ecNumber evidence="4">3.4.11.-</ecNumber>
    </submittedName>
</protein>
<reference evidence="5" key="1">
    <citation type="journal article" date="2019" name="Int. J. Syst. Evol. Microbiol.">
        <title>The Global Catalogue of Microorganisms (GCM) 10K type strain sequencing project: providing services to taxonomists for standard genome sequencing and annotation.</title>
        <authorList>
            <consortium name="The Broad Institute Genomics Platform"/>
            <consortium name="The Broad Institute Genome Sequencing Center for Infectious Disease"/>
            <person name="Wu L."/>
            <person name="Ma J."/>
        </authorList>
    </citation>
    <scope>NUCLEOTIDE SEQUENCE [LARGE SCALE GENOMIC DNA]</scope>
    <source>
        <strain evidence="5">CGMCC 1.15795</strain>
    </source>
</reference>
<keyword evidence="2" id="KW-0732">Signal</keyword>
<dbReference type="InterPro" id="IPR014782">
    <property type="entry name" value="Peptidase_M1_dom"/>
</dbReference>
<dbReference type="RefSeq" id="WP_382316143.1">
    <property type="nucleotide sequence ID" value="NZ_JBHUFD010000006.1"/>
</dbReference>
<comment type="caution">
    <text evidence="4">The sequence shown here is derived from an EMBL/GenBank/DDBJ whole genome shotgun (WGS) entry which is preliminary data.</text>
</comment>
<evidence type="ECO:0000313" key="5">
    <source>
        <dbReference type="Proteomes" id="UP001597197"/>
    </source>
</evidence>
<dbReference type="CDD" id="cd09604">
    <property type="entry name" value="M1_APN_like"/>
    <property type="match status" value="1"/>
</dbReference>
<organism evidence="4 5">
    <name type="scientific">Hymenobacter bucti</name>
    <dbReference type="NCBI Taxonomy" id="1844114"/>
    <lineage>
        <taxon>Bacteria</taxon>
        <taxon>Pseudomonadati</taxon>
        <taxon>Bacteroidota</taxon>
        <taxon>Cytophagia</taxon>
        <taxon>Cytophagales</taxon>
        <taxon>Hymenobacteraceae</taxon>
        <taxon>Hymenobacter</taxon>
    </lineage>
</organism>
<feature type="region of interest" description="Disordered" evidence="1">
    <location>
        <begin position="33"/>
        <end position="55"/>
    </location>
</feature>
<dbReference type="Proteomes" id="UP001597197">
    <property type="component" value="Unassembled WGS sequence"/>
</dbReference>
<keyword evidence="4" id="KW-0378">Hydrolase</keyword>
<keyword evidence="4" id="KW-0645">Protease</keyword>
<dbReference type="InterPro" id="IPR027268">
    <property type="entry name" value="Peptidase_M4/M1_CTD_sf"/>
</dbReference>
<evidence type="ECO:0000259" key="3">
    <source>
        <dbReference type="Pfam" id="PF01433"/>
    </source>
</evidence>
<accession>A0ABW4QYC7</accession>
<keyword evidence="5" id="KW-1185">Reference proteome</keyword>
<sequence length="634" mass="71348">MKRNSAARHWLLAALLLTGWVAFAQAPTPLPMPRNLRATYDHGTRSPSGQPGPRYWQNTADYTIKVNFDPATRLVAGTVNIAYQNNSPDSLRQLWFKLYPNIYQKGAPRSGRVAPEDLSDGVKIERLSINGQQFDVSQLAIDNTNMTVPLPRALGARQAAQVAQVAITYSYTLNKGSHQRTGEVEPGAAFVAYFFPRIAVYDDIDGWNRTPYLGGPEFYNDFCHFAADITVPRNFLVWATGDLTNADKVLTKKYLTRLRTAEKKDGFTAIIDSAEARLHDATAPNAYNTWHFDARDVTDFVFATADHYVWDATSLVVDPATKRRTRVDAVYSPKHDDFEEVAKFGRKTVEAMSYTFPKWPYPYSHETVFDGLDQMEYPMMVNDNPTRTREEAITLTDHEIFHTMFPFYMGINETKYGWMDEGWATIGEWLISPIIQPGLVDDYGMLPYSRAAATEDDLPIVTLTTQQSGVPFFLNSYPKPGLGYLYVKDLLGDELFTKALHTYIRTWHGKHPMPYDFFYSMNAGAGQNLDWFWQRWFFDGGYPDLGITSVTRPADGPAQIVVTAHGSKPVPIDLNVTFENGDTEKIHRTIAVWQSGAQSVTVPVAGRRAISKVTLGSLYVPDSYPADNAWVAPQ</sequence>
<evidence type="ECO:0000256" key="2">
    <source>
        <dbReference type="SAM" id="SignalP"/>
    </source>
</evidence>
<dbReference type="EC" id="3.4.11.-" evidence="4"/>
<dbReference type="Gene3D" id="1.10.390.10">
    <property type="entry name" value="Neutral Protease Domain 2"/>
    <property type="match status" value="1"/>
</dbReference>
<evidence type="ECO:0000256" key="1">
    <source>
        <dbReference type="SAM" id="MobiDB-lite"/>
    </source>
</evidence>
<gene>
    <name evidence="4" type="ORF">ACFSDX_18235</name>
</gene>
<feature type="signal peptide" evidence="2">
    <location>
        <begin position="1"/>
        <end position="24"/>
    </location>
</feature>
<feature type="domain" description="Peptidase M1 membrane alanine aminopeptidase" evidence="3">
    <location>
        <begin position="384"/>
        <end position="536"/>
    </location>
</feature>